<dbReference type="SUPFAM" id="SSF52743">
    <property type="entry name" value="Subtilisin-like"/>
    <property type="match status" value="1"/>
</dbReference>
<dbReference type="Gene3D" id="3.40.50.200">
    <property type="entry name" value="Peptidase S8/S53 domain"/>
    <property type="match status" value="1"/>
</dbReference>
<keyword evidence="5" id="KW-0645">Protease</keyword>
<keyword evidence="9 11" id="KW-0106">Calcium</keyword>
<comment type="catalytic activity">
    <reaction evidence="1">
        <text>Release of an N-terminal tripeptide from a polypeptide.</text>
        <dbReference type="EC" id="3.4.14.10"/>
    </reaction>
</comment>
<evidence type="ECO:0000256" key="10">
    <source>
        <dbReference type="ARBA" id="ARBA00023145"/>
    </source>
</evidence>
<evidence type="ECO:0000256" key="2">
    <source>
        <dbReference type="ARBA" id="ARBA00002451"/>
    </source>
</evidence>
<protein>
    <recommendedName>
        <fullName evidence="4">tripeptidyl-peptidase II</fullName>
        <ecNumber evidence="4">3.4.14.10</ecNumber>
    </recommendedName>
</protein>
<evidence type="ECO:0000256" key="4">
    <source>
        <dbReference type="ARBA" id="ARBA00012462"/>
    </source>
</evidence>
<dbReference type="Proteomes" id="UP001215280">
    <property type="component" value="Unassembled WGS sequence"/>
</dbReference>
<keyword evidence="8" id="KW-0720">Serine protease</keyword>
<comment type="caution">
    <text evidence="11">Lacks conserved residue(s) required for the propagation of feature annotation.</text>
</comment>
<evidence type="ECO:0000259" key="12">
    <source>
        <dbReference type="PROSITE" id="PS51695"/>
    </source>
</evidence>
<dbReference type="AlphaFoldDB" id="A0AAD7KHF4"/>
<dbReference type="InterPro" id="IPR030400">
    <property type="entry name" value="Sedolisin_dom"/>
</dbReference>
<dbReference type="GO" id="GO:0046872">
    <property type="term" value="F:metal ion binding"/>
    <property type="evidence" value="ECO:0007669"/>
    <property type="project" value="UniProtKB-UniRule"/>
</dbReference>
<feature type="domain" description="Peptidase S53" evidence="12">
    <location>
        <begin position="204"/>
        <end position="630"/>
    </location>
</feature>
<keyword evidence="7" id="KW-0378">Hydrolase</keyword>
<evidence type="ECO:0000313" key="13">
    <source>
        <dbReference type="EMBL" id="KAJ7785214.1"/>
    </source>
</evidence>
<dbReference type="PANTHER" id="PTHR14218:SF19">
    <property type="entry name" value="SERINE PROTEASE AORO, PUTATIVE (AFU_ORTHOLOGUE AFUA_6G10250)-RELATED"/>
    <property type="match status" value="1"/>
</dbReference>
<comment type="function">
    <text evidence="2">Secreted tripeptidyl-peptidase which degrades proteins at acidic pHs and is involved in virulence.</text>
</comment>
<feature type="binding site" evidence="11">
    <location>
        <position position="608"/>
    </location>
    <ligand>
        <name>Ca(2+)</name>
        <dbReference type="ChEBI" id="CHEBI:29108"/>
    </ligand>
</feature>
<dbReference type="Pfam" id="PF09286">
    <property type="entry name" value="Pro-kuma_activ"/>
    <property type="match status" value="1"/>
</dbReference>
<comment type="caution">
    <text evidence="13">The sequence shown here is derived from an EMBL/GenBank/DDBJ whole genome shotgun (WGS) entry which is preliminary data.</text>
</comment>
<accession>A0AAD7KHF4</accession>
<gene>
    <name evidence="13" type="ORF">DFH07DRAFT_907841</name>
</gene>
<evidence type="ECO:0000256" key="3">
    <source>
        <dbReference type="ARBA" id="ARBA00004239"/>
    </source>
</evidence>
<dbReference type="InterPro" id="IPR015366">
    <property type="entry name" value="S53_propep"/>
</dbReference>
<dbReference type="GO" id="GO:0008240">
    <property type="term" value="F:tripeptidyl-peptidase activity"/>
    <property type="evidence" value="ECO:0007669"/>
    <property type="project" value="UniProtKB-EC"/>
</dbReference>
<dbReference type="Pfam" id="PF00082">
    <property type="entry name" value="Peptidase_S8"/>
    <property type="match status" value="1"/>
</dbReference>
<evidence type="ECO:0000256" key="9">
    <source>
        <dbReference type="ARBA" id="ARBA00022837"/>
    </source>
</evidence>
<dbReference type="CDD" id="cd11377">
    <property type="entry name" value="Pro-peptidase_S53"/>
    <property type="match status" value="1"/>
</dbReference>
<dbReference type="GO" id="GO:0005576">
    <property type="term" value="C:extracellular region"/>
    <property type="evidence" value="ECO:0007669"/>
    <property type="project" value="UniProtKB-SubCell"/>
</dbReference>
<comment type="subcellular location">
    <subcellularLocation>
        <location evidence="3">Secreted</location>
        <location evidence="3">Extracellular space</location>
    </subcellularLocation>
</comment>
<feature type="binding site" evidence="11">
    <location>
        <position position="583"/>
    </location>
    <ligand>
        <name>Ca(2+)</name>
        <dbReference type="ChEBI" id="CHEBI:29108"/>
    </ligand>
</feature>
<evidence type="ECO:0000256" key="11">
    <source>
        <dbReference type="PROSITE-ProRule" id="PRU01032"/>
    </source>
</evidence>
<dbReference type="InterPro" id="IPR050819">
    <property type="entry name" value="Tripeptidyl-peptidase_I"/>
</dbReference>
<dbReference type="GO" id="GO:0004252">
    <property type="term" value="F:serine-type endopeptidase activity"/>
    <property type="evidence" value="ECO:0007669"/>
    <property type="project" value="InterPro"/>
</dbReference>
<dbReference type="SMART" id="SM00944">
    <property type="entry name" value="Pro-kuma_activ"/>
    <property type="match status" value="1"/>
</dbReference>
<name>A0AAD7KHF4_9AGAR</name>
<evidence type="ECO:0000256" key="8">
    <source>
        <dbReference type="ARBA" id="ARBA00022825"/>
    </source>
</evidence>
<evidence type="ECO:0000256" key="6">
    <source>
        <dbReference type="ARBA" id="ARBA00022723"/>
    </source>
</evidence>
<dbReference type="GO" id="GO:0006508">
    <property type="term" value="P:proteolysis"/>
    <property type="evidence" value="ECO:0007669"/>
    <property type="project" value="UniProtKB-KW"/>
</dbReference>
<evidence type="ECO:0000313" key="14">
    <source>
        <dbReference type="Proteomes" id="UP001215280"/>
    </source>
</evidence>
<feature type="binding site" evidence="11">
    <location>
        <position position="610"/>
    </location>
    <ligand>
        <name>Ca(2+)</name>
        <dbReference type="ChEBI" id="CHEBI:29108"/>
    </ligand>
</feature>
<evidence type="ECO:0000256" key="5">
    <source>
        <dbReference type="ARBA" id="ARBA00022670"/>
    </source>
</evidence>
<sequence length="631" mass="67492">MLASACALRVRQPISTTVHERRADHPSLTHSRRLEGHVVVPLKIGLKQRDIDSLPDHLMSVADPESPSFAQHWSPEKVAEVFAPADETTAAVTAWLSYAGFAGRMRLAHNKVWIHLDNATVDEVEQLLGAEYHVYTHESGEEHAGKSCDAYSLPDHVAHHIEIITPTVQPNIKLGLSRRAPTGSLTERGGVPGVPPLPAGCDQAFTPACARSLYNMTYVPRATNKNTFGIVSQTPGTYLQSDLDLFFANFSPNLVGKSPLFVSIDGAILDNTNSTDVGEDGWILQYSMSLVESQNVTMLQVGDLLTGDFLSFNEWLDAVDGSYCTFEGGDDLAFDPQFPNPTVEGGFEGHSCGTVKPPLVISNSRADYEYRLSPFYATRQCNEFAKLGLMGVTVLFSAGNVGAAGTTQGYCLDDNGSVNLNATHFNPGWPGTCPYITSVGGTQVKANASESTRGVVEEVWNQDLTHGFFLSGGGGFSSRFPRPAYQDAAVTSFLERLQKTNPGQLKHFNTSGRAYPDLSANANNFIAVEEGVFSPNSGTSGAAPTAAAIIALVNDARLAAGKNPVGFINPTIYSPNFASAFHDIVSGTSQGCKGWQGDRGGGFEAVSGWDAASGVGTPNLGVLIEKWLELP</sequence>
<keyword evidence="10" id="KW-0865">Zymogen</keyword>
<dbReference type="PROSITE" id="PS51695">
    <property type="entry name" value="SEDOLISIN"/>
    <property type="match status" value="1"/>
</dbReference>
<dbReference type="PANTHER" id="PTHR14218">
    <property type="entry name" value="PROTEASE S8 TRIPEPTIDYL PEPTIDASE I CLN2"/>
    <property type="match status" value="1"/>
</dbReference>
<proteinExistence type="predicted"/>
<keyword evidence="14" id="KW-1185">Reference proteome</keyword>
<dbReference type="EC" id="3.4.14.10" evidence="4"/>
<dbReference type="SUPFAM" id="SSF54897">
    <property type="entry name" value="Protease propeptides/inhibitors"/>
    <property type="match status" value="1"/>
</dbReference>
<keyword evidence="6 11" id="KW-0479">Metal-binding</keyword>
<dbReference type="InterPro" id="IPR036852">
    <property type="entry name" value="Peptidase_S8/S53_dom_sf"/>
</dbReference>
<evidence type="ECO:0000256" key="7">
    <source>
        <dbReference type="ARBA" id="ARBA00022801"/>
    </source>
</evidence>
<dbReference type="PROSITE" id="PS00138">
    <property type="entry name" value="SUBTILASE_SER"/>
    <property type="match status" value="1"/>
</dbReference>
<dbReference type="InterPro" id="IPR023828">
    <property type="entry name" value="Peptidase_S8_Ser-AS"/>
</dbReference>
<comment type="cofactor">
    <cofactor evidence="11">
        <name>Ca(2+)</name>
        <dbReference type="ChEBI" id="CHEBI:29108"/>
    </cofactor>
    <text evidence="11">Binds 1 Ca(2+) ion per subunit.</text>
</comment>
<evidence type="ECO:0000256" key="1">
    <source>
        <dbReference type="ARBA" id="ARBA00001910"/>
    </source>
</evidence>
<dbReference type="InterPro" id="IPR000209">
    <property type="entry name" value="Peptidase_S8/S53_dom"/>
</dbReference>
<dbReference type="EMBL" id="JARJLG010000001">
    <property type="protein sequence ID" value="KAJ7785214.1"/>
    <property type="molecule type" value="Genomic_DNA"/>
</dbReference>
<feature type="binding site" evidence="11">
    <location>
        <position position="584"/>
    </location>
    <ligand>
        <name>Ca(2+)</name>
        <dbReference type="ChEBI" id="CHEBI:29108"/>
    </ligand>
</feature>
<organism evidence="13 14">
    <name type="scientific">Mycena maculata</name>
    <dbReference type="NCBI Taxonomy" id="230809"/>
    <lineage>
        <taxon>Eukaryota</taxon>
        <taxon>Fungi</taxon>
        <taxon>Dikarya</taxon>
        <taxon>Basidiomycota</taxon>
        <taxon>Agaricomycotina</taxon>
        <taxon>Agaricomycetes</taxon>
        <taxon>Agaricomycetidae</taxon>
        <taxon>Agaricales</taxon>
        <taxon>Marasmiineae</taxon>
        <taxon>Mycenaceae</taxon>
        <taxon>Mycena</taxon>
    </lineage>
</organism>
<reference evidence="13" key="1">
    <citation type="submission" date="2023-03" db="EMBL/GenBank/DDBJ databases">
        <title>Massive genome expansion in bonnet fungi (Mycena s.s.) driven by repeated elements and novel gene families across ecological guilds.</title>
        <authorList>
            <consortium name="Lawrence Berkeley National Laboratory"/>
            <person name="Harder C.B."/>
            <person name="Miyauchi S."/>
            <person name="Viragh M."/>
            <person name="Kuo A."/>
            <person name="Thoen E."/>
            <person name="Andreopoulos B."/>
            <person name="Lu D."/>
            <person name="Skrede I."/>
            <person name="Drula E."/>
            <person name="Henrissat B."/>
            <person name="Morin E."/>
            <person name="Kohler A."/>
            <person name="Barry K."/>
            <person name="LaButti K."/>
            <person name="Morin E."/>
            <person name="Salamov A."/>
            <person name="Lipzen A."/>
            <person name="Mereny Z."/>
            <person name="Hegedus B."/>
            <person name="Baldrian P."/>
            <person name="Stursova M."/>
            <person name="Weitz H."/>
            <person name="Taylor A."/>
            <person name="Grigoriev I.V."/>
            <person name="Nagy L.G."/>
            <person name="Martin F."/>
            <person name="Kauserud H."/>
        </authorList>
    </citation>
    <scope>NUCLEOTIDE SEQUENCE</scope>
    <source>
        <strain evidence="13">CBHHK188m</strain>
    </source>
</reference>
<dbReference type="CDD" id="cd04056">
    <property type="entry name" value="Peptidases_S53"/>
    <property type="match status" value="1"/>
</dbReference>